<evidence type="ECO:0000256" key="1">
    <source>
        <dbReference type="SAM" id="Phobius"/>
    </source>
</evidence>
<reference evidence="3" key="1">
    <citation type="submission" date="2020-12" db="EMBL/GenBank/DDBJ databases">
        <title>Clostridium thailandense sp. nov., a novel acetogenic bacterium isolated from peat land soil in Thailand.</title>
        <authorList>
            <person name="Chaikitkaew S."/>
            <person name="Birkeland N.K."/>
        </authorList>
    </citation>
    <scope>NUCLEOTIDE SEQUENCE</scope>
    <source>
        <strain evidence="3">DSM 17425</strain>
    </source>
</reference>
<feature type="transmembrane region" description="Helical" evidence="1">
    <location>
        <begin position="88"/>
        <end position="109"/>
    </location>
</feature>
<protein>
    <submittedName>
        <fullName evidence="3">Acyl-CoA desaturase</fullName>
    </submittedName>
</protein>
<comment type="caution">
    <text evidence="3">The sequence shown here is derived from an EMBL/GenBank/DDBJ whole genome shotgun (WGS) entry which is preliminary data.</text>
</comment>
<dbReference type="PANTHER" id="PTHR19353">
    <property type="entry name" value="FATTY ACID DESATURASE 2"/>
    <property type="match status" value="1"/>
</dbReference>
<dbReference type="Pfam" id="PF00487">
    <property type="entry name" value="FA_desaturase"/>
    <property type="match status" value="1"/>
</dbReference>
<feature type="transmembrane region" description="Helical" evidence="1">
    <location>
        <begin position="186"/>
        <end position="206"/>
    </location>
</feature>
<accession>A0A934HYA4</accession>
<keyword evidence="1" id="KW-0472">Membrane</keyword>
<dbReference type="GO" id="GO:0008610">
    <property type="term" value="P:lipid biosynthetic process"/>
    <property type="evidence" value="ECO:0007669"/>
    <property type="project" value="UniProtKB-ARBA"/>
</dbReference>
<dbReference type="GO" id="GO:0016717">
    <property type="term" value="F:oxidoreductase activity, acting on paired donors, with oxidation of a pair of donors resulting in the reduction of molecular oxygen to two molecules of water"/>
    <property type="evidence" value="ECO:0007669"/>
    <property type="project" value="TreeGrafter"/>
</dbReference>
<gene>
    <name evidence="3" type="ORF">I6U51_03400</name>
</gene>
<feature type="transmembrane region" description="Helical" evidence="1">
    <location>
        <begin position="30"/>
        <end position="50"/>
    </location>
</feature>
<dbReference type="RefSeq" id="WP_211141189.1">
    <property type="nucleotide sequence ID" value="NZ_JAEEGB010000004.1"/>
</dbReference>
<keyword evidence="1" id="KW-1133">Transmembrane helix</keyword>
<dbReference type="Proteomes" id="UP000622687">
    <property type="component" value="Unassembled WGS sequence"/>
</dbReference>
<dbReference type="AlphaFoldDB" id="A0A934HYA4"/>
<dbReference type="CDD" id="cd03506">
    <property type="entry name" value="Delta6-FADS-like"/>
    <property type="match status" value="1"/>
</dbReference>
<evidence type="ECO:0000313" key="3">
    <source>
        <dbReference type="EMBL" id="MBI6871751.1"/>
    </source>
</evidence>
<evidence type="ECO:0000313" key="4">
    <source>
        <dbReference type="Proteomes" id="UP000622687"/>
    </source>
</evidence>
<dbReference type="EMBL" id="JAEEGB010000004">
    <property type="protein sequence ID" value="MBI6871751.1"/>
    <property type="molecule type" value="Genomic_DNA"/>
</dbReference>
<dbReference type="InterPro" id="IPR005804">
    <property type="entry name" value="FA_desaturase_dom"/>
</dbReference>
<dbReference type="InterPro" id="IPR012171">
    <property type="entry name" value="Fatty_acid_desaturase"/>
</dbReference>
<organism evidence="3 4">
    <name type="scientific">Clostridium aciditolerans</name>
    <dbReference type="NCBI Taxonomy" id="339861"/>
    <lineage>
        <taxon>Bacteria</taxon>
        <taxon>Bacillati</taxon>
        <taxon>Bacillota</taxon>
        <taxon>Clostridia</taxon>
        <taxon>Eubacteriales</taxon>
        <taxon>Clostridiaceae</taxon>
        <taxon>Clostridium</taxon>
    </lineage>
</organism>
<keyword evidence="4" id="KW-1185">Reference proteome</keyword>
<sequence length="348" mass="41013">MKDLYKISWYAERISPYLPEKAFKPAPTRLFGGLAYLIVITAGFLAIDLFNLNLFFNFLISIILGFSFASIGLLAHEILHGTVVKKPWLRNLLGAIGFWPLLIGPRLWIKWHNMNHHAYTQDDDMDPDAWMSMEQFNNRPFIGWIYRLPITFRSLFSFTFLTVSFTLHSTRMFFHYINDFKPNKRLVTWIQFILPWTTCIGLLFYIGLEKWLFVYLIPALIGNFIVMAYIATNHRLNPLVPVNDPLVNSLTVTVPRWLDILNFNFSHHTEHHLFPRMSPKYYPLVKEQIKRMWPERYNEMPMGKALISLWKTPRVYYNNTELIDPHKGNIYGSLGNGFDPNNVKYRKI</sequence>
<name>A0A934HYA4_9CLOT</name>
<evidence type="ECO:0000259" key="2">
    <source>
        <dbReference type="Pfam" id="PF00487"/>
    </source>
</evidence>
<dbReference type="GO" id="GO:0016020">
    <property type="term" value="C:membrane"/>
    <property type="evidence" value="ECO:0007669"/>
    <property type="project" value="TreeGrafter"/>
</dbReference>
<keyword evidence="1" id="KW-0812">Transmembrane</keyword>
<proteinExistence type="predicted"/>
<feature type="domain" description="Fatty acid desaturase" evidence="2">
    <location>
        <begin position="57"/>
        <end position="299"/>
    </location>
</feature>
<feature type="transmembrane region" description="Helical" evidence="1">
    <location>
        <begin position="212"/>
        <end position="231"/>
    </location>
</feature>
<feature type="transmembrane region" description="Helical" evidence="1">
    <location>
        <begin position="56"/>
        <end position="76"/>
    </location>
</feature>
<dbReference type="PANTHER" id="PTHR19353:SF19">
    <property type="entry name" value="DELTA(5) FATTY ACID DESATURASE C-RELATED"/>
    <property type="match status" value="1"/>
</dbReference>